<reference evidence="1" key="1">
    <citation type="submission" date="2022-07" db="EMBL/GenBank/DDBJ databases">
        <title>Complete Genome Sequence of the Radioresistant Bacterium Deinococcus aetherius ST0316, Isolated from the Air Dust collected in Lower Stratosphere above Japan.</title>
        <authorList>
            <person name="Satoh K."/>
            <person name="Hagiwara K."/>
            <person name="Katsumata K."/>
            <person name="Kubo A."/>
            <person name="Yokobori S."/>
            <person name="Yamagishi A."/>
            <person name="Oono Y."/>
            <person name="Narumi I."/>
        </authorList>
    </citation>
    <scope>NUCLEOTIDE SEQUENCE</scope>
    <source>
        <strain evidence="1">ST0316</strain>
    </source>
</reference>
<protein>
    <submittedName>
        <fullName evidence="1">Uncharacterized protein</fullName>
    </submittedName>
</protein>
<evidence type="ECO:0000313" key="1">
    <source>
        <dbReference type="EMBL" id="BDP41074.1"/>
    </source>
</evidence>
<evidence type="ECO:0000313" key="2">
    <source>
        <dbReference type="Proteomes" id="UP001064971"/>
    </source>
</evidence>
<accession>A0ABN6RDY1</accession>
<dbReference type="EMBL" id="AP026560">
    <property type="protein sequence ID" value="BDP41074.1"/>
    <property type="molecule type" value="Genomic_DNA"/>
</dbReference>
<keyword evidence="2" id="KW-1185">Reference proteome</keyword>
<gene>
    <name evidence="1" type="ORF">DAETH_10430</name>
</gene>
<name>A0ABN6RDY1_9DEIO</name>
<dbReference type="Proteomes" id="UP001064971">
    <property type="component" value="Chromosome"/>
</dbReference>
<sequence length="68" mass="7602">MSSLLVVVQRLSFEWGKEARGGPLATRRTQALKHALLPTWNLKLSTTALVQVLELNDADVFAQARERV</sequence>
<proteinExistence type="predicted"/>
<organism evidence="1 2">
    <name type="scientific">Deinococcus aetherius</name>
    <dbReference type="NCBI Taxonomy" id="200252"/>
    <lineage>
        <taxon>Bacteria</taxon>
        <taxon>Thermotogati</taxon>
        <taxon>Deinococcota</taxon>
        <taxon>Deinococci</taxon>
        <taxon>Deinococcales</taxon>
        <taxon>Deinococcaceae</taxon>
        <taxon>Deinococcus</taxon>
    </lineage>
</organism>